<gene>
    <name evidence="3" type="primary">trbI</name>
    <name evidence="6" type="ORF">CBE85_13635</name>
    <name evidence="7" type="ORF">CPI82_18555</name>
    <name evidence="5" type="ORF">G3N53_18700</name>
    <name evidence="8" type="ORF">J6E47_20195</name>
    <name evidence="4" type="ORF">LV35_03595</name>
</gene>
<geneLocation type="plasmid" evidence="8 13">
    <name>p1KSK6</name>
</geneLocation>
<dbReference type="Proteomes" id="UP000223291">
    <property type="component" value="Unassembled WGS sequence"/>
</dbReference>
<feature type="compositionally biased region" description="Low complexity" evidence="1">
    <location>
        <begin position="323"/>
        <end position="341"/>
    </location>
</feature>
<keyword evidence="2" id="KW-0472">Membrane</keyword>
<dbReference type="Proteomes" id="UP000076296">
    <property type="component" value="Unassembled WGS sequence"/>
</dbReference>
<dbReference type="Pfam" id="PF03743">
    <property type="entry name" value="TrbI"/>
    <property type="match status" value="1"/>
</dbReference>
<evidence type="ECO:0000313" key="12">
    <source>
        <dbReference type="Proteomes" id="UP000470018"/>
    </source>
</evidence>
<reference evidence="8" key="6">
    <citation type="submission" date="2021-03" db="EMBL/GenBank/DDBJ databases">
        <title>Complete genome sequencing of Acinetobacter baumannii.</title>
        <authorList>
            <person name="Yadav B."/>
            <person name="Makwana N."/>
            <person name="Kharat A.S."/>
            <person name="Veeraraghavan B."/>
            <person name="Vijayakumar S."/>
            <person name="Priya M."/>
        </authorList>
    </citation>
    <scope>NUCLEOTIDE SEQUENCE</scope>
    <source>
        <strain evidence="8">KSK6</strain>
        <plasmid evidence="8">p1KSK6</plasmid>
    </source>
</reference>
<reference evidence="7 11" key="4">
    <citation type="submission" date="2017-09" db="EMBL/GenBank/DDBJ databases">
        <title>Draft genome of Acinetobacter baumannii strain I43, a mercury resistant bacteria.</title>
        <authorList>
            <person name="Siqueira K.A."/>
            <person name="Mello I.S."/>
            <person name="Mendes T.A."/>
            <person name="Soares M.A."/>
        </authorList>
    </citation>
    <scope>NUCLEOTIDE SEQUENCE [LARGE SCALE GENOMIC DNA]</scope>
    <source>
        <strain evidence="7 11">I43</strain>
    </source>
</reference>
<reference evidence="6 10" key="3">
    <citation type="submission" date="2017-05" db="EMBL/GenBank/DDBJ databases">
        <title>Draft genome sequence of MDR A. baumannii AB360.</title>
        <authorList>
            <person name="Wareham D.W."/>
            <person name="Bean D.C."/>
        </authorList>
    </citation>
    <scope>NUCLEOTIDE SEQUENCE [LARGE SCALE GENOMIC DNA]</scope>
    <source>
        <strain evidence="6 10">AB360</strain>
    </source>
</reference>
<proteinExistence type="predicted"/>
<reference evidence="3" key="1">
    <citation type="submission" date="2015-09" db="EMBL/GenBank/DDBJ databases">
        <title>Conjugative plasmids carrying the sulphonamide resistance gene sul2.</title>
        <authorList>
            <person name="Hamidian M."/>
            <person name="Holt K.E."/>
            <person name="Pickard D."/>
            <person name="Hall R.M."/>
        </authorList>
    </citation>
    <scope>NUCLEOTIDE SEQUENCE</scope>
    <source>
        <strain evidence="3">D4</strain>
        <plasmid evidence="3">pD4</plasmid>
    </source>
</reference>
<feature type="compositionally biased region" description="Basic and acidic residues" evidence="1">
    <location>
        <begin position="31"/>
        <end position="41"/>
    </location>
</feature>
<dbReference type="PATRIC" id="fig|470.1369.peg.3755"/>
<dbReference type="EMBL" id="CP072271">
    <property type="protein sequence ID" value="QTK45503.1"/>
    <property type="molecule type" value="Genomic_DNA"/>
</dbReference>
<dbReference type="EMBL" id="NGKM01000014">
    <property type="protein sequence ID" value="OWK66038.1"/>
    <property type="molecule type" value="Genomic_DNA"/>
</dbReference>
<dbReference type="CDD" id="cd16431">
    <property type="entry name" value="IcmE"/>
    <property type="match status" value="1"/>
</dbReference>
<dbReference type="EMBL" id="LRDT01000048">
    <property type="protein sequence ID" value="KZA11686.1"/>
    <property type="molecule type" value="Genomic_DNA"/>
</dbReference>
<feature type="region of interest" description="Disordered" evidence="1">
    <location>
        <begin position="1"/>
        <end position="50"/>
    </location>
</feature>
<evidence type="ECO:0000313" key="9">
    <source>
        <dbReference type="Proteomes" id="UP000076296"/>
    </source>
</evidence>
<sequence length="543" mass="59640">MSAENNTNKPDDIQSSQEQFTGQNEATHSTHNSDPERRDPLTPEYETFEENQTATWIPRNDADNRINMKFGDKFKLYWRENGVFRFIIITVGAVILLILFFLMKFIFRQDAPEQINPANIKMDAPQSNTKQAEYVSQEQYTAIRKQEEILARQAAAKGESYTPRNLVIAPTDAQGQVVLPSTSNAQYGAMNPQQAGLMNSTGQLTYANPAVAGQQGQMQQQGMQQGQPQPQYIPVQTQDYVSDVAANYEQNNNQFANWFDEESQRQITANKEQEQTINSFVLKQIGQITGAEFDANGNMIPKSKDKKTKAGSYAQKTYYTAPASADNSGNGSNTGNSANNAQDASPFSANGNNPVNGKKSGTGKVLIPAGTRSIARLLGEVNTDDGNQVFAQVTNGPLKGRKVFGTVSKSNDNIQFKIDRVLSDGKNKEFSIDAVGQTLQGSYGMATYIKRHTLQRYGALIASGIAQGYGQAYSQAYGQQTYTSGATVIETKDPSGERIAGNIIGQVGQNASQEIQQIGRKQVTYITPVGTVFYIFFNQDVTE</sequence>
<evidence type="ECO:0000313" key="3">
    <source>
        <dbReference type="EMBL" id="ALG88362.1"/>
    </source>
</evidence>
<organism evidence="5 12">
    <name type="scientific">Acinetobacter baumannii</name>
    <dbReference type="NCBI Taxonomy" id="470"/>
    <lineage>
        <taxon>Bacteria</taxon>
        <taxon>Pseudomonadati</taxon>
        <taxon>Pseudomonadota</taxon>
        <taxon>Gammaproteobacteria</taxon>
        <taxon>Moraxellales</taxon>
        <taxon>Moraxellaceae</taxon>
        <taxon>Acinetobacter</taxon>
        <taxon>Acinetobacter calcoaceticus/baumannii complex</taxon>
    </lineage>
</organism>
<evidence type="ECO:0000313" key="6">
    <source>
        <dbReference type="EMBL" id="OWK66038.1"/>
    </source>
</evidence>
<evidence type="ECO:0000313" key="7">
    <source>
        <dbReference type="EMBL" id="PHQ01242.1"/>
    </source>
</evidence>
<evidence type="ECO:0000313" key="4">
    <source>
        <dbReference type="EMBL" id="KZA11686.1"/>
    </source>
</evidence>
<evidence type="ECO:0000313" key="8">
    <source>
        <dbReference type="EMBL" id="QTK45503.1"/>
    </source>
</evidence>
<feature type="compositionally biased region" description="Polar residues" evidence="1">
    <location>
        <begin position="342"/>
        <end position="355"/>
    </location>
</feature>
<evidence type="ECO:0000313" key="10">
    <source>
        <dbReference type="Proteomes" id="UP000197394"/>
    </source>
</evidence>
<dbReference type="Proteomes" id="UP000197394">
    <property type="component" value="Unassembled WGS sequence"/>
</dbReference>
<keyword evidence="2" id="KW-1133">Transmembrane helix</keyword>
<name>A0A090B7X4_ACIBA</name>
<dbReference type="EMBL" id="JAAGTY010000037">
    <property type="protein sequence ID" value="NDW43102.1"/>
    <property type="molecule type" value="Genomic_DNA"/>
</dbReference>
<evidence type="ECO:0000313" key="11">
    <source>
        <dbReference type="Proteomes" id="UP000223291"/>
    </source>
</evidence>
<dbReference type="AlphaFoldDB" id="A0A090B7X4"/>
<geneLocation type="plasmid" evidence="3">
    <name>pD4</name>
</geneLocation>
<dbReference type="EMBL" id="NXDV01000022">
    <property type="protein sequence ID" value="PHQ01242.1"/>
    <property type="molecule type" value="Genomic_DNA"/>
</dbReference>
<protein>
    <submittedName>
        <fullName evidence="3 4">TrbI</fullName>
    </submittedName>
    <submittedName>
        <fullName evidence="5">Conjugal transfer protein TrbI</fullName>
    </submittedName>
    <submittedName>
        <fullName evidence="8">DotG/IcmE/VirB10 family protein</fullName>
    </submittedName>
</protein>
<reference evidence="5 12" key="5">
    <citation type="submission" date="2020-02" db="EMBL/GenBank/DDBJ databases">
        <title>Whole genome shot-gun sequencing of clinical Carbapenem resistant A. baumannii.</title>
        <authorList>
            <person name="Veeraraghavan B."/>
            <person name="Mathur P."/>
            <person name="Vijayakumar S."/>
            <person name="Vasudevan K."/>
            <person name="Lincy M."/>
            <person name="Kirubananthan A."/>
        </authorList>
    </citation>
    <scope>NUCLEOTIDE SEQUENCE [LARGE SCALE GENOMIC DNA]</scope>
    <source>
        <strain evidence="5 12">SP816</strain>
    </source>
</reference>
<dbReference type="RefSeq" id="WP_001271961.1">
    <property type="nucleotide sequence ID" value="NZ_AP014650.1"/>
</dbReference>
<dbReference type="Proteomes" id="UP000470018">
    <property type="component" value="Unassembled WGS sequence"/>
</dbReference>
<evidence type="ECO:0000313" key="13">
    <source>
        <dbReference type="Proteomes" id="UP000664966"/>
    </source>
</evidence>
<keyword evidence="2" id="KW-0812">Transmembrane</keyword>
<feature type="compositionally biased region" description="Polar residues" evidence="1">
    <location>
        <begin position="1"/>
        <end position="30"/>
    </location>
</feature>
<dbReference type="InterPro" id="IPR049855">
    <property type="entry name" value="DotG/IcmE-like_C"/>
</dbReference>
<feature type="transmembrane region" description="Helical" evidence="2">
    <location>
        <begin position="83"/>
        <end position="107"/>
    </location>
</feature>
<evidence type="ECO:0000256" key="2">
    <source>
        <dbReference type="SAM" id="Phobius"/>
    </source>
</evidence>
<dbReference type="Proteomes" id="UP000664966">
    <property type="component" value="Plasmid p1KSK6"/>
</dbReference>
<dbReference type="EMBL" id="KT779035">
    <property type="protein sequence ID" value="ALG88362.1"/>
    <property type="molecule type" value="Genomic_DNA"/>
</dbReference>
<evidence type="ECO:0000256" key="1">
    <source>
        <dbReference type="SAM" id="MobiDB-lite"/>
    </source>
</evidence>
<evidence type="ECO:0000313" key="5">
    <source>
        <dbReference type="EMBL" id="NDW43102.1"/>
    </source>
</evidence>
<feature type="region of interest" description="Disordered" evidence="1">
    <location>
        <begin position="321"/>
        <end position="364"/>
    </location>
</feature>
<keyword evidence="3" id="KW-0614">Plasmid</keyword>
<accession>A0A090B7X4</accession>
<reference evidence="4 9" key="2">
    <citation type="submission" date="2016-01" db="EMBL/GenBank/DDBJ databases">
        <title>Draft sequences of Acinetobacter baumannii isolates from wounded military personnel.</title>
        <authorList>
            <person name="Arivett B.A."/>
            <person name="Fiester S.E."/>
            <person name="Ream D.C."/>
            <person name="Actis L.A."/>
        </authorList>
    </citation>
    <scope>NUCLEOTIDE SEQUENCE [LARGE SCALE GENOMIC DNA]</scope>
    <source>
        <strain evidence="4 9">AB2828</strain>
    </source>
</reference>
<dbReference type="InterPro" id="IPR005498">
    <property type="entry name" value="T4SS_VirB10/TraB/TrbI"/>
</dbReference>